<evidence type="ECO:0000313" key="2">
    <source>
        <dbReference type="EMBL" id="MFB9207642.1"/>
    </source>
</evidence>
<accession>A0ABV5IT05</accession>
<feature type="transmembrane region" description="Helical" evidence="1">
    <location>
        <begin position="6"/>
        <end position="29"/>
    </location>
</feature>
<protein>
    <submittedName>
        <fullName evidence="2">Uncharacterized protein</fullName>
    </submittedName>
</protein>
<gene>
    <name evidence="2" type="ORF">ACFFV7_41125</name>
</gene>
<evidence type="ECO:0000313" key="3">
    <source>
        <dbReference type="Proteomes" id="UP001589647"/>
    </source>
</evidence>
<feature type="transmembrane region" description="Helical" evidence="1">
    <location>
        <begin position="75"/>
        <end position="93"/>
    </location>
</feature>
<keyword evidence="1" id="KW-0472">Membrane</keyword>
<dbReference type="EMBL" id="JBHMEI010000063">
    <property type="protein sequence ID" value="MFB9207642.1"/>
    <property type="molecule type" value="Genomic_DNA"/>
</dbReference>
<sequence>MELWHAGVYGALGGAVVELMTLWPLIMAWQAKRQKVRRKPRPALKEHIDLPAHALVALTRAVLGALVGLGLADQFAGPIAAFTAGAAAPLLLLQLGRVRSLAAAQNQAAALGEVRQDQGVQ</sequence>
<reference evidence="2 3" key="1">
    <citation type="submission" date="2024-09" db="EMBL/GenBank/DDBJ databases">
        <authorList>
            <person name="Sun Q."/>
            <person name="Mori K."/>
        </authorList>
    </citation>
    <scope>NUCLEOTIDE SEQUENCE [LARGE SCALE GENOMIC DNA]</scope>
    <source>
        <strain evidence="2 3">CCM 3426</strain>
    </source>
</reference>
<dbReference type="Proteomes" id="UP001589647">
    <property type="component" value="Unassembled WGS sequence"/>
</dbReference>
<comment type="caution">
    <text evidence="2">The sequence shown here is derived from an EMBL/GenBank/DDBJ whole genome shotgun (WGS) entry which is preliminary data.</text>
</comment>
<proteinExistence type="predicted"/>
<organism evidence="2 3">
    <name type="scientific">Nonomuraea spiralis</name>
    <dbReference type="NCBI Taxonomy" id="46182"/>
    <lineage>
        <taxon>Bacteria</taxon>
        <taxon>Bacillati</taxon>
        <taxon>Actinomycetota</taxon>
        <taxon>Actinomycetes</taxon>
        <taxon>Streptosporangiales</taxon>
        <taxon>Streptosporangiaceae</taxon>
        <taxon>Nonomuraea</taxon>
    </lineage>
</organism>
<keyword evidence="3" id="KW-1185">Reference proteome</keyword>
<dbReference type="RefSeq" id="WP_189651301.1">
    <property type="nucleotide sequence ID" value="NZ_BMRC01000018.1"/>
</dbReference>
<feature type="transmembrane region" description="Helical" evidence="1">
    <location>
        <begin position="50"/>
        <end position="69"/>
    </location>
</feature>
<evidence type="ECO:0000256" key="1">
    <source>
        <dbReference type="SAM" id="Phobius"/>
    </source>
</evidence>
<keyword evidence="1" id="KW-0812">Transmembrane</keyword>
<name>A0ABV5IT05_9ACTN</name>
<keyword evidence="1" id="KW-1133">Transmembrane helix</keyword>